<keyword evidence="2" id="KW-1133">Transmembrane helix</keyword>
<dbReference type="RefSeq" id="WP_166738948.1">
    <property type="nucleotide sequence ID" value="NZ_SNTY01000003.1"/>
</dbReference>
<evidence type="ECO:0000313" key="3">
    <source>
        <dbReference type="EMBL" id="TEU30860.1"/>
    </source>
</evidence>
<protein>
    <submittedName>
        <fullName evidence="3">Uncharacterized protein</fullName>
    </submittedName>
</protein>
<keyword evidence="2" id="KW-0472">Membrane</keyword>
<keyword evidence="4" id="KW-1185">Reference proteome</keyword>
<sequence>MDEDTLAISLIEFAYKLPSYSSVRSDVEEAKVNLEKALSEKKQAEKYDVVFAILKQDILNLDQAQSRLNQVKAELSKITVQDEVFIKASSMCAHRILNYLVDVFNEKQEEVMSRTKDFSGLHAIMKQVESIISQLKQFNVDRETKERLQDNHHTIKSEISDLEAAFVQQKNQPSQSSKQSSSSSGGVPGILWVGAIGLCFAVLPLGILALIVLAIIQANVKND</sequence>
<keyword evidence="1" id="KW-0175">Coiled coil</keyword>
<feature type="coiled-coil region" evidence="1">
    <location>
        <begin position="20"/>
        <end position="81"/>
    </location>
</feature>
<name>A0A4Y7XGF4_9GAMM</name>
<feature type="transmembrane region" description="Helical" evidence="2">
    <location>
        <begin position="190"/>
        <end position="216"/>
    </location>
</feature>
<evidence type="ECO:0000313" key="4">
    <source>
        <dbReference type="Proteomes" id="UP000297834"/>
    </source>
</evidence>
<reference evidence="3 4" key="1">
    <citation type="submission" date="2019-03" db="EMBL/GenBank/DDBJ databases">
        <title>Alkanindiges illinoisensis: a potential pathogenic isolated from ascites of a gastric cancer patient with abdominal metastasis.</title>
        <authorList>
            <person name="Hu X."/>
            <person name="Yang B."/>
            <person name="Yan X."/>
            <person name="Lin L."/>
            <person name="Zhao H."/>
            <person name="Zhou F."/>
            <person name="Su B."/>
            <person name="Chen J."/>
            <person name="Rui Y."/>
            <person name="Wang Q."/>
            <person name="Zheng L."/>
        </authorList>
    </citation>
    <scope>NUCLEOTIDE SEQUENCE [LARGE SCALE GENOMIC DNA]</scope>
    <source>
        <strain evidence="3 4">NFYY 23406</strain>
    </source>
</reference>
<dbReference type="EMBL" id="SNTY01000003">
    <property type="protein sequence ID" value="TEU30860.1"/>
    <property type="molecule type" value="Genomic_DNA"/>
</dbReference>
<organism evidence="3 4">
    <name type="scientific">Alkanindiges illinoisensis</name>
    <dbReference type="NCBI Taxonomy" id="197183"/>
    <lineage>
        <taxon>Bacteria</taxon>
        <taxon>Pseudomonadati</taxon>
        <taxon>Pseudomonadota</taxon>
        <taxon>Gammaproteobacteria</taxon>
        <taxon>Moraxellales</taxon>
        <taxon>Moraxellaceae</taxon>
        <taxon>Alkanindiges</taxon>
    </lineage>
</organism>
<evidence type="ECO:0000256" key="2">
    <source>
        <dbReference type="SAM" id="Phobius"/>
    </source>
</evidence>
<keyword evidence="2" id="KW-0812">Transmembrane</keyword>
<evidence type="ECO:0000256" key="1">
    <source>
        <dbReference type="SAM" id="Coils"/>
    </source>
</evidence>
<dbReference type="AlphaFoldDB" id="A0A4Y7XGF4"/>
<dbReference type="Proteomes" id="UP000297834">
    <property type="component" value="Unassembled WGS sequence"/>
</dbReference>
<proteinExistence type="predicted"/>
<comment type="caution">
    <text evidence="3">The sequence shown here is derived from an EMBL/GenBank/DDBJ whole genome shotgun (WGS) entry which is preliminary data.</text>
</comment>
<gene>
    <name evidence="3" type="ORF">E2B99_00420</name>
</gene>
<accession>A0A4Y7XGF4</accession>